<dbReference type="EMBL" id="LWCA01000315">
    <property type="protein sequence ID" value="OAF69232.1"/>
    <property type="molecule type" value="Genomic_DNA"/>
</dbReference>
<sequence length="469" mass="54743">MISQVKMNTYHLYREHSYSNFIFENPDSIIQQITTYQNTAVKNEPFVQFLLSNNNKSLLLKLVTAEWNTTESDKIKVQEENIEKCIQYFKEAALHLDLQLTKYEEKIIEEIKEIVSYMVLQKNINHNHHQTDAVINEFNKCVFKLRFKFSVEMVCLKNIVPYILKNWNSNYQFFYFQLLSALYNIIPNQIEIHLQSLIYNLSKDQEKFVKDILQNCYVYENKIDSYHIPNTTNRHSNTIIVFPPIDSNDLISSTIVTSRERTFKKMFSSLGNVHQLNYTTSHENDKAYTYSHSSLLDVLVETVKGQIKQVYQKAKQESKDAKLIFLSIDSGTCLALHFAEMLNLHAIVAVGMPNRVFNGIKCFQSIKQKNPKCPIIAFVGELAERCNLNFLIEYIRGIENKLNKIIVVKDADDMMAVKNSFLLTENYSQFTIDAMIMSKISDFLSNVAIMADKIQRQKDKPKKRTYKKK</sequence>
<evidence type="ECO:0000313" key="1">
    <source>
        <dbReference type="EMBL" id="OAF69232.1"/>
    </source>
</evidence>
<reference evidence="1 2" key="1">
    <citation type="submission" date="2016-04" db="EMBL/GenBank/DDBJ databases">
        <title>The genome of Intoshia linei affirms orthonectids as highly simplified spiralians.</title>
        <authorList>
            <person name="Mikhailov K.V."/>
            <person name="Slusarev G.S."/>
            <person name="Nikitin M.A."/>
            <person name="Logacheva M.D."/>
            <person name="Penin A."/>
            <person name="Aleoshin V."/>
            <person name="Panchin Y.V."/>
        </authorList>
    </citation>
    <scope>NUCLEOTIDE SEQUENCE [LARGE SCALE GENOMIC DNA]</scope>
    <source>
        <strain evidence="1">Intl2013</strain>
        <tissue evidence="1">Whole animal</tissue>
    </source>
</reference>
<accession>A0A177B6A3</accession>
<dbReference type="AlphaFoldDB" id="A0A177B6A3"/>
<keyword evidence="2" id="KW-1185">Reference proteome</keyword>
<evidence type="ECO:0008006" key="3">
    <source>
        <dbReference type="Google" id="ProtNLM"/>
    </source>
</evidence>
<comment type="caution">
    <text evidence="1">The sequence shown here is derived from an EMBL/GenBank/DDBJ whole genome shotgun (WGS) entry which is preliminary data.</text>
</comment>
<gene>
    <name evidence="1" type="ORF">A3Q56_02990</name>
</gene>
<dbReference type="Proteomes" id="UP000078046">
    <property type="component" value="Unassembled WGS sequence"/>
</dbReference>
<organism evidence="1 2">
    <name type="scientific">Intoshia linei</name>
    <dbReference type="NCBI Taxonomy" id="1819745"/>
    <lineage>
        <taxon>Eukaryota</taxon>
        <taxon>Metazoa</taxon>
        <taxon>Spiralia</taxon>
        <taxon>Lophotrochozoa</taxon>
        <taxon>Mesozoa</taxon>
        <taxon>Orthonectida</taxon>
        <taxon>Rhopaluridae</taxon>
        <taxon>Intoshia</taxon>
    </lineage>
</organism>
<protein>
    <recommendedName>
        <fullName evidence="3">KAT8 regulatory NSL complex subunit 3</fullName>
    </recommendedName>
</protein>
<proteinExistence type="predicted"/>
<name>A0A177B6A3_9BILA</name>
<evidence type="ECO:0000313" key="2">
    <source>
        <dbReference type="Proteomes" id="UP000078046"/>
    </source>
</evidence>